<evidence type="ECO:0000256" key="1">
    <source>
        <dbReference type="PROSITE-ProRule" id="PRU00024"/>
    </source>
</evidence>
<keyword evidence="1" id="KW-0479">Metal-binding</keyword>
<dbReference type="GO" id="GO:0005654">
    <property type="term" value="C:nucleoplasm"/>
    <property type="evidence" value="ECO:0007669"/>
    <property type="project" value="TreeGrafter"/>
</dbReference>
<dbReference type="InterPro" id="IPR000315">
    <property type="entry name" value="Znf_B-box"/>
</dbReference>
<evidence type="ECO:0000313" key="4">
    <source>
        <dbReference type="EMBL" id="KAH3811971.1"/>
    </source>
</evidence>
<reference evidence="4" key="2">
    <citation type="submission" date="2020-11" db="EMBL/GenBank/DDBJ databases">
        <authorList>
            <person name="McCartney M.A."/>
            <person name="Auch B."/>
            <person name="Kono T."/>
            <person name="Mallez S."/>
            <person name="Becker A."/>
            <person name="Gohl D.M."/>
            <person name="Silverstein K.A.T."/>
            <person name="Koren S."/>
            <person name="Bechman K.B."/>
            <person name="Herman A."/>
            <person name="Abrahante J.E."/>
            <person name="Garbe J."/>
        </authorList>
    </citation>
    <scope>NUCLEOTIDE SEQUENCE</scope>
    <source>
        <strain evidence="4">Duluth1</strain>
        <tissue evidence="4">Whole animal</tissue>
    </source>
</reference>
<evidence type="ECO:0000256" key="2">
    <source>
        <dbReference type="SAM" id="Coils"/>
    </source>
</evidence>
<dbReference type="CDD" id="cd19756">
    <property type="entry name" value="Bbox2"/>
    <property type="match status" value="1"/>
</dbReference>
<evidence type="ECO:0000259" key="3">
    <source>
        <dbReference type="PROSITE" id="PS50119"/>
    </source>
</evidence>
<dbReference type="PANTHER" id="PTHR25462">
    <property type="entry name" value="BONUS, ISOFORM C-RELATED"/>
    <property type="match status" value="1"/>
</dbReference>
<dbReference type="GO" id="GO:0061630">
    <property type="term" value="F:ubiquitin protein ligase activity"/>
    <property type="evidence" value="ECO:0007669"/>
    <property type="project" value="TreeGrafter"/>
</dbReference>
<gene>
    <name evidence="4" type="ORF">DPMN_140389</name>
</gene>
<accession>A0A9D4JGM5</accession>
<dbReference type="AlphaFoldDB" id="A0A9D4JGM5"/>
<keyword evidence="2" id="KW-0175">Coiled coil</keyword>
<dbReference type="GO" id="GO:0008270">
    <property type="term" value="F:zinc ion binding"/>
    <property type="evidence" value="ECO:0007669"/>
    <property type="project" value="UniProtKB-KW"/>
</dbReference>
<dbReference type="PROSITE" id="PS50119">
    <property type="entry name" value="ZF_BBOX"/>
    <property type="match status" value="1"/>
</dbReference>
<dbReference type="EMBL" id="JAIWYP010000006">
    <property type="protein sequence ID" value="KAH3811971.1"/>
    <property type="molecule type" value="Genomic_DNA"/>
</dbReference>
<keyword evidence="5" id="KW-1185">Reference proteome</keyword>
<feature type="coiled-coil region" evidence="2">
    <location>
        <begin position="158"/>
        <end position="192"/>
    </location>
</feature>
<dbReference type="Proteomes" id="UP000828390">
    <property type="component" value="Unassembled WGS sequence"/>
</dbReference>
<reference evidence="4" key="1">
    <citation type="journal article" date="2019" name="bioRxiv">
        <title>The Genome of the Zebra Mussel, Dreissena polymorpha: A Resource for Invasive Species Research.</title>
        <authorList>
            <person name="McCartney M.A."/>
            <person name="Auch B."/>
            <person name="Kono T."/>
            <person name="Mallez S."/>
            <person name="Zhang Y."/>
            <person name="Obille A."/>
            <person name="Becker A."/>
            <person name="Abrahante J.E."/>
            <person name="Garbe J."/>
            <person name="Badalamenti J.P."/>
            <person name="Herman A."/>
            <person name="Mangelson H."/>
            <person name="Liachko I."/>
            <person name="Sullivan S."/>
            <person name="Sone E.D."/>
            <person name="Koren S."/>
            <person name="Silverstein K.A.T."/>
            <person name="Beckman K.B."/>
            <person name="Gohl D.M."/>
        </authorList>
    </citation>
    <scope>NUCLEOTIDE SEQUENCE</scope>
    <source>
        <strain evidence="4">Duluth1</strain>
        <tissue evidence="4">Whole animal</tissue>
    </source>
</reference>
<dbReference type="PANTHER" id="PTHR25462:SF305">
    <property type="entry name" value="RING-TYPE DOMAIN-CONTAINING PROTEIN"/>
    <property type="match status" value="1"/>
</dbReference>
<feature type="domain" description="B box-type" evidence="3">
    <location>
        <begin position="24"/>
        <end position="64"/>
    </location>
</feature>
<organism evidence="4 5">
    <name type="scientific">Dreissena polymorpha</name>
    <name type="common">Zebra mussel</name>
    <name type="synonym">Mytilus polymorpha</name>
    <dbReference type="NCBI Taxonomy" id="45954"/>
    <lineage>
        <taxon>Eukaryota</taxon>
        <taxon>Metazoa</taxon>
        <taxon>Spiralia</taxon>
        <taxon>Lophotrochozoa</taxon>
        <taxon>Mollusca</taxon>
        <taxon>Bivalvia</taxon>
        <taxon>Autobranchia</taxon>
        <taxon>Heteroconchia</taxon>
        <taxon>Euheterodonta</taxon>
        <taxon>Imparidentia</taxon>
        <taxon>Neoheterodontei</taxon>
        <taxon>Myida</taxon>
        <taxon>Dreissenoidea</taxon>
        <taxon>Dreissenidae</taxon>
        <taxon>Dreissena</taxon>
    </lineage>
</organism>
<evidence type="ECO:0000313" key="5">
    <source>
        <dbReference type="Proteomes" id="UP000828390"/>
    </source>
</evidence>
<proteinExistence type="predicted"/>
<keyword evidence="1" id="KW-0862">Zinc</keyword>
<keyword evidence="1" id="KW-0863">Zinc-finger</keyword>
<dbReference type="SUPFAM" id="SSF57845">
    <property type="entry name" value="B-box zinc-binding domain"/>
    <property type="match status" value="1"/>
</dbReference>
<dbReference type="InterPro" id="IPR047153">
    <property type="entry name" value="TRIM45/56/19-like"/>
</dbReference>
<protein>
    <recommendedName>
        <fullName evidence="3">B box-type domain-containing protein</fullName>
    </recommendedName>
</protein>
<sequence>MASNIDFSVHSGSDVFFDFPCGTCQGNDRNIEAEFYCDQCTTFLCGKCMKHHTRLFQKHATLGKESISKWPVAIAKSHILDRCRIHIDRTLETFCEDHNELLCTVCHIYNHQTCSRVKLIADKVKEVHLEGEIDQLTTTIKTLRIQLMQKKDYFEDSLKSLKTVNNTTMEEIDNLRKAINDSLDKLQKETINELDASLTRWRISIKLILNIAITQSNS</sequence>
<comment type="caution">
    <text evidence="4">The sequence shown here is derived from an EMBL/GenBank/DDBJ whole genome shotgun (WGS) entry which is preliminary data.</text>
</comment>
<dbReference type="Gene3D" id="3.30.160.60">
    <property type="entry name" value="Classic Zinc Finger"/>
    <property type="match status" value="1"/>
</dbReference>
<name>A0A9D4JGM5_DREPO</name>